<evidence type="ECO:0000259" key="4">
    <source>
        <dbReference type="PROSITE" id="PS50196"/>
    </source>
</evidence>
<dbReference type="InterPro" id="IPR011993">
    <property type="entry name" value="PH-like_dom_sf"/>
</dbReference>
<dbReference type="InterPro" id="IPR000156">
    <property type="entry name" value="Ran_bind_dom"/>
</dbReference>
<comment type="caution">
    <text evidence="5">The sequence shown here is derived from an EMBL/GenBank/DDBJ whole genome shotgun (WGS) entry which is preliminary data.</text>
</comment>
<keyword evidence="6" id="KW-1185">Reference proteome</keyword>
<dbReference type="Gene3D" id="2.30.29.30">
    <property type="entry name" value="Pleckstrin-homology domain (PH domain)/Phosphotyrosine-binding domain (PTB)"/>
    <property type="match status" value="1"/>
</dbReference>
<accession>A0A9P8TXA4</accession>
<name>A0A9P8TXA4_9HYPO</name>
<feature type="compositionally biased region" description="Basic and acidic residues" evidence="3">
    <location>
        <begin position="24"/>
        <end position="34"/>
    </location>
</feature>
<feature type="compositionally biased region" description="Basic and acidic residues" evidence="3">
    <location>
        <begin position="110"/>
        <end position="131"/>
    </location>
</feature>
<dbReference type="InterPro" id="IPR045255">
    <property type="entry name" value="RanBP1-like"/>
</dbReference>
<feature type="compositionally biased region" description="Basic and acidic residues" evidence="3">
    <location>
        <begin position="88"/>
        <end position="102"/>
    </location>
</feature>
<sequence length="493" mass="52499">MADNSQGAASPRNEQSYPEAGEDAETRAARRELKQSTISDPPATVDDIASDSIDDRAAGPGTPADHASDGQDDSIREPLPSPKKKRAHDQLDGSIDVEHADAHSVTSTESTRDRASRLEPEKKRHRDEDSTRGVSNSSSATDLQPTTEDATDSEMSLTKIAPQTSSIAFSASGFGKLATGSSPFASLGTSKSNNIFAPSAGSSNLPPAPGLGAPGSQPTPSMTMPKLAFGSANSASPFANLSSGVNGGSLGSPFSAGKSLGSFASPMAKPLQSEKPARPFGAPESDEDDEDEEDAEREDEPEPSEVERATSPEKELEEKKRIKLHKVEVDDGEAGEATLLSVRAKMFYHDKEAGWKERGAGMLKINAPQACVEFDEYGSPILGSFDASGLDVNDGDDDKAKGHKVVRLLMRQDQTHRVILNTAILPAMNFQEKASLKSVGILFTAFEGEQAKPVSITMRVSSTRVYLSYPQGFRTQTNTVVCIRCQLQAPRAF</sequence>
<feature type="compositionally biased region" description="Acidic residues" evidence="3">
    <location>
        <begin position="284"/>
        <end position="304"/>
    </location>
</feature>
<evidence type="ECO:0000313" key="6">
    <source>
        <dbReference type="Proteomes" id="UP000827724"/>
    </source>
</evidence>
<dbReference type="PANTHER" id="PTHR23138">
    <property type="entry name" value="RAN BINDING PROTEIN"/>
    <property type="match status" value="1"/>
</dbReference>
<feature type="region of interest" description="Disordered" evidence="3">
    <location>
        <begin position="1"/>
        <end position="159"/>
    </location>
</feature>
<keyword evidence="2" id="KW-0539">Nucleus</keyword>
<comment type="subcellular location">
    <subcellularLocation>
        <location evidence="1">Nucleus</location>
    </subcellularLocation>
</comment>
<dbReference type="OrthoDB" id="185618at2759"/>
<evidence type="ECO:0000256" key="2">
    <source>
        <dbReference type="ARBA" id="ARBA00023242"/>
    </source>
</evidence>
<dbReference type="AlphaFoldDB" id="A0A9P8TXA4"/>
<reference evidence="5" key="1">
    <citation type="submission" date="2021-08" db="EMBL/GenBank/DDBJ databases">
        <title>Chromosome-Level Trichoderma cornu-damae using Hi-C Data.</title>
        <authorList>
            <person name="Kim C.S."/>
        </authorList>
    </citation>
    <scope>NUCLEOTIDE SEQUENCE</scope>
    <source>
        <strain evidence="5">KA19-0412C</strain>
    </source>
</reference>
<feature type="compositionally biased region" description="Basic and acidic residues" evidence="3">
    <location>
        <begin position="305"/>
        <end position="319"/>
    </location>
</feature>
<dbReference type="PANTHER" id="PTHR23138:SF142">
    <property type="entry name" value="RAN-BINDING PROTEIN 3B-RELATED"/>
    <property type="match status" value="1"/>
</dbReference>
<dbReference type="PROSITE" id="PS50196">
    <property type="entry name" value="RANBD1"/>
    <property type="match status" value="1"/>
</dbReference>
<feature type="compositionally biased region" description="Polar residues" evidence="3">
    <location>
        <begin position="132"/>
        <end position="159"/>
    </location>
</feature>
<dbReference type="EMBL" id="JAIWOZ010000003">
    <property type="protein sequence ID" value="KAH6607897.1"/>
    <property type="molecule type" value="Genomic_DNA"/>
</dbReference>
<feature type="domain" description="RanBD1" evidence="4">
    <location>
        <begin position="309"/>
        <end position="473"/>
    </location>
</feature>
<dbReference type="SMART" id="SM00160">
    <property type="entry name" value="RanBD"/>
    <property type="match status" value="1"/>
</dbReference>
<evidence type="ECO:0000313" key="5">
    <source>
        <dbReference type="EMBL" id="KAH6607897.1"/>
    </source>
</evidence>
<organism evidence="5 6">
    <name type="scientific">Trichoderma cornu-damae</name>
    <dbReference type="NCBI Taxonomy" id="654480"/>
    <lineage>
        <taxon>Eukaryota</taxon>
        <taxon>Fungi</taxon>
        <taxon>Dikarya</taxon>
        <taxon>Ascomycota</taxon>
        <taxon>Pezizomycotina</taxon>
        <taxon>Sordariomycetes</taxon>
        <taxon>Hypocreomycetidae</taxon>
        <taxon>Hypocreales</taxon>
        <taxon>Hypocreaceae</taxon>
        <taxon>Trichoderma</taxon>
    </lineage>
</organism>
<evidence type="ECO:0000256" key="3">
    <source>
        <dbReference type="SAM" id="MobiDB-lite"/>
    </source>
</evidence>
<dbReference type="SUPFAM" id="SSF50729">
    <property type="entry name" value="PH domain-like"/>
    <property type="match status" value="1"/>
</dbReference>
<evidence type="ECO:0000256" key="1">
    <source>
        <dbReference type="ARBA" id="ARBA00004123"/>
    </source>
</evidence>
<feature type="compositionally biased region" description="Polar residues" evidence="3">
    <location>
        <begin position="180"/>
        <end position="204"/>
    </location>
</feature>
<gene>
    <name evidence="5" type="ORF">Trco_004210</name>
</gene>
<proteinExistence type="predicted"/>
<dbReference type="Pfam" id="PF00638">
    <property type="entry name" value="Ran_BP1"/>
    <property type="match status" value="2"/>
</dbReference>
<dbReference type="Proteomes" id="UP000827724">
    <property type="component" value="Unassembled WGS sequence"/>
</dbReference>
<feature type="compositionally biased region" description="Polar residues" evidence="3">
    <location>
        <begin position="1"/>
        <end position="16"/>
    </location>
</feature>
<protein>
    <recommendedName>
        <fullName evidence="4">RanBD1 domain-containing protein</fullName>
    </recommendedName>
</protein>
<feature type="region of interest" description="Disordered" evidence="3">
    <location>
        <begin position="180"/>
        <end position="319"/>
    </location>
</feature>
<feature type="compositionally biased region" description="Basic and acidic residues" evidence="3">
    <location>
        <begin position="66"/>
        <end position="76"/>
    </location>
</feature>
<dbReference type="GO" id="GO:0005634">
    <property type="term" value="C:nucleus"/>
    <property type="evidence" value="ECO:0007669"/>
    <property type="project" value="UniProtKB-SubCell"/>
</dbReference>